<accession>A0A9X4NZ11</accession>
<evidence type="ECO:0000313" key="1">
    <source>
        <dbReference type="EMBL" id="MDG6144785.1"/>
    </source>
</evidence>
<proteinExistence type="predicted"/>
<reference evidence="1" key="1">
    <citation type="submission" date="2022-06" db="EMBL/GenBank/DDBJ databases">
        <title>Lactococcus from bovine mastitis in China.</title>
        <authorList>
            <person name="Lin Y."/>
            <person name="Han B."/>
        </authorList>
    </citation>
    <scope>NUCLEOTIDE SEQUENCE</scope>
    <source>
        <strain evidence="1">Ningxia-I-26</strain>
    </source>
</reference>
<dbReference type="AlphaFoldDB" id="A0A9X4NZ11"/>
<gene>
    <name evidence="1" type="ORF">NF717_03790</name>
</gene>
<comment type="caution">
    <text evidence="1">The sequence shown here is derived from an EMBL/GenBank/DDBJ whole genome shotgun (WGS) entry which is preliminary data.</text>
</comment>
<name>A0A9X4NZ11_9LACT</name>
<sequence length="67" mass="8185">MFFKDKKYQEEETILYEIEKLEREILNLTQVNRDLLRADFEDIRILNNLRKVSTDILHIAEVLDYKV</sequence>
<organism evidence="1 2">
    <name type="scientific">Lactococcus formosensis</name>
    <dbReference type="NCBI Taxonomy" id="1281486"/>
    <lineage>
        <taxon>Bacteria</taxon>
        <taxon>Bacillati</taxon>
        <taxon>Bacillota</taxon>
        <taxon>Bacilli</taxon>
        <taxon>Lactobacillales</taxon>
        <taxon>Streptococcaceae</taxon>
        <taxon>Lactococcus</taxon>
    </lineage>
</organism>
<dbReference type="EMBL" id="JAMWFV010000003">
    <property type="protein sequence ID" value="MDG6144785.1"/>
    <property type="molecule type" value="Genomic_DNA"/>
</dbReference>
<protein>
    <submittedName>
        <fullName evidence="1">Uncharacterized protein</fullName>
    </submittedName>
</protein>
<evidence type="ECO:0000313" key="2">
    <source>
        <dbReference type="Proteomes" id="UP001153199"/>
    </source>
</evidence>
<keyword evidence="2" id="KW-1185">Reference proteome</keyword>
<dbReference type="Proteomes" id="UP001153199">
    <property type="component" value="Unassembled WGS sequence"/>
</dbReference>